<sequence>MKAPPDTRSTVLGLYRRILRTGRSWKGGQEEREYIEREARAQFRRSAAVRDPTEVDKLVQEGEQRLEYALHYHIPYPRLHHASQFPRRYTLNALQVEPSGAPQSKDPDVAAKLAAATERRRAKLERARSEEGNAS</sequence>
<dbReference type="GeneID" id="17044979"/>
<evidence type="ECO:0000313" key="5">
    <source>
        <dbReference type="Proteomes" id="UP000007264"/>
    </source>
</evidence>
<evidence type="ECO:0000259" key="3">
    <source>
        <dbReference type="Pfam" id="PF05347"/>
    </source>
</evidence>
<dbReference type="InterPro" id="IPR008011">
    <property type="entry name" value="Complex1_LYR_dom"/>
</dbReference>
<evidence type="ECO:0000256" key="1">
    <source>
        <dbReference type="ARBA" id="ARBA00009508"/>
    </source>
</evidence>
<dbReference type="EMBL" id="AGSI01000002">
    <property type="protein sequence ID" value="EIE26970.1"/>
    <property type="molecule type" value="Genomic_DNA"/>
</dbReference>
<dbReference type="PANTHER" id="PTHR14273">
    <property type="entry name" value="LYR MOTIF-CONTAINING PROTEIN 1"/>
    <property type="match status" value="1"/>
</dbReference>
<feature type="region of interest" description="Disordered" evidence="2">
    <location>
        <begin position="98"/>
        <end position="135"/>
    </location>
</feature>
<dbReference type="GO" id="GO:0005739">
    <property type="term" value="C:mitochondrion"/>
    <property type="evidence" value="ECO:0007669"/>
    <property type="project" value="TreeGrafter"/>
</dbReference>
<dbReference type="eggNOG" id="ENOG502S0XV">
    <property type="taxonomic scope" value="Eukaryota"/>
</dbReference>
<dbReference type="InterPro" id="IPR040330">
    <property type="entry name" value="LYRM1"/>
</dbReference>
<dbReference type="Proteomes" id="UP000007264">
    <property type="component" value="Unassembled WGS sequence"/>
</dbReference>
<keyword evidence="5" id="KW-1185">Reference proteome</keyword>
<dbReference type="RefSeq" id="XP_005651514.1">
    <property type="nucleotide sequence ID" value="XM_005651457.1"/>
</dbReference>
<dbReference type="KEGG" id="csl:COCSUDRAFT_64739"/>
<dbReference type="Pfam" id="PF05347">
    <property type="entry name" value="Complex1_LYR"/>
    <property type="match status" value="1"/>
</dbReference>
<dbReference type="STRING" id="574566.I0Z8K1"/>
<dbReference type="AlphaFoldDB" id="I0Z8K1"/>
<comment type="similarity">
    <text evidence="1">Belongs to the complex I LYR family.</text>
</comment>
<dbReference type="OrthoDB" id="513812at2759"/>
<feature type="domain" description="Complex 1 LYR protein" evidence="3">
    <location>
        <begin position="10"/>
        <end position="67"/>
    </location>
</feature>
<reference evidence="4 5" key="1">
    <citation type="journal article" date="2012" name="Genome Biol.">
        <title>The genome of the polar eukaryotic microalga coccomyxa subellipsoidea reveals traits of cold adaptation.</title>
        <authorList>
            <person name="Blanc G."/>
            <person name="Agarkova I."/>
            <person name="Grimwood J."/>
            <person name="Kuo A."/>
            <person name="Brueggeman A."/>
            <person name="Dunigan D."/>
            <person name="Gurnon J."/>
            <person name="Ladunga I."/>
            <person name="Lindquist E."/>
            <person name="Lucas S."/>
            <person name="Pangilinan J."/>
            <person name="Proschold T."/>
            <person name="Salamov A."/>
            <person name="Schmutz J."/>
            <person name="Weeks D."/>
            <person name="Yamada T."/>
            <person name="Claverie J.M."/>
            <person name="Grigoriev I."/>
            <person name="Van Etten J."/>
            <person name="Lomsadze A."/>
            <person name="Borodovsky M."/>
        </authorList>
    </citation>
    <scope>NUCLEOTIDE SEQUENCE [LARGE SCALE GENOMIC DNA]</scope>
    <source>
        <strain evidence="4 5">C-169</strain>
    </source>
</reference>
<dbReference type="CDD" id="cd20261">
    <property type="entry name" value="Complex1_LYR_LYRM1"/>
    <property type="match status" value="1"/>
</dbReference>
<accession>I0Z8K1</accession>
<protein>
    <recommendedName>
        <fullName evidence="3">Complex 1 LYR protein domain-containing protein</fullName>
    </recommendedName>
</protein>
<proteinExistence type="inferred from homology"/>
<comment type="caution">
    <text evidence="4">The sequence shown here is derived from an EMBL/GenBank/DDBJ whole genome shotgun (WGS) entry which is preliminary data.</text>
</comment>
<dbReference type="PANTHER" id="PTHR14273:SF0">
    <property type="entry name" value="LYR MOTIF-CONTAINING PROTEIN 1"/>
    <property type="match status" value="1"/>
</dbReference>
<evidence type="ECO:0000313" key="4">
    <source>
        <dbReference type="EMBL" id="EIE26970.1"/>
    </source>
</evidence>
<organism evidence="4 5">
    <name type="scientific">Coccomyxa subellipsoidea (strain C-169)</name>
    <name type="common">Green microalga</name>
    <dbReference type="NCBI Taxonomy" id="574566"/>
    <lineage>
        <taxon>Eukaryota</taxon>
        <taxon>Viridiplantae</taxon>
        <taxon>Chlorophyta</taxon>
        <taxon>core chlorophytes</taxon>
        <taxon>Trebouxiophyceae</taxon>
        <taxon>Trebouxiophyceae incertae sedis</taxon>
        <taxon>Coccomyxaceae</taxon>
        <taxon>Coccomyxa</taxon>
        <taxon>Coccomyxa subellipsoidea</taxon>
    </lineage>
</organism>
<dbReference type="InterPro" id="IPR045294">
    <property type="entry name" value="Complex1_LYR_LYRM1"/>
</dbReference>
<feature type="compositionally biased region" description="Basic and acidic residues" evidence="2">
    <location>
        <begin position="124"/>
        <end position="135"/>
    </location>
</feature>
<gene>
    <name evidence="4" type="ORF">COCSUDRAFT_64739</name>
</gene>
<evidence type="ECO:0000256" key="2">
    <source>
        <dbReference type="SAM" id="MobiDB-lite"/>
    </source>
</evidence>
<name>I0Z8K1_COCSC</name>